<dbReference type="PANTHER" id="PTHR11002">
    <property type="entry name" value="CARBONIC ANHYDRASE"/>
    <property type="match status" value="1"/>
</dbReference>
<dbReference type="InterPro" id="IPR036874">
    <property type="entry name" value="Carbonic_anhydrase_sf"/>
</dbReference>
<feature type="binding site" evidence="3">
    <location>
        <position position="98"/>
    </location>
    <ligand>
        <name>Zn(2+)</name>
        <dbReference type="ChEBI" id="CHEBI:29105"/>
    </ligand>
</feature>
<gene>
    <name evidence="4" type="primary">mtcA2_1</name>
    <name evidence="4" type="ORF">DAVIS_00552</name>
</gene>
<dbReference type="SUPFAM" id="SSF53056">
    <property type="entry name" value="beta-carbonic anhydrase, cab"/>
    <property type="match status" value="1"/>
</dbReference>
<protein>
    <submittedName>
        <fullName evidence="4">Carbonic anhydrase 2</fullName>
        <ecNumber evidence="4">4.2.1.1</ecNumber>
    </submittedName>
</protein>
<dbReference type="Proteomes" id="UP000257451">
    <property type="component" value="Unassembled WGS sequence"/>
</dbReference>
<comment type="similarity">
    <text evidence="1">Belongs to the beta-class carbonic anhydrase family.</text>
</comment>
<dbReference type="AlphaFoldDB" id="A0A2Z5YMS5"/>
<feature type="binding site" evidence="3">
    <location>
        <position position="95"/>
    </location>
    <ligand>
        <name>Zn(2+)</name>
        <dbReference type="ChEBI" id="CHEBI:29105"/>
    </ligand>
</feature>
<evidence type="ECO:0000313" key="5">
    <source>
        <dbReference type="Proteomes" id="UP000257451"/>
    </source>
</evidence>
<dbReference type="GO" id="GO:0008270">
    <property type="term" value="F:zinc ion binding"/>
    <property type="evidence" value="ECO:0007669"/>
    <property type="project" value="InterPro"/>
</dbReference>
<dbReference type="InterPro" id="IPR001765">
    <property type="entry name" value="Carbonic_anhydrase"/>
</dbReference>
<accession>A0A2Z5YMS5</accession>
<dbReference type="GO" id="GO:0004089">
    <property type="term" value="F:carbonate dehydratase activity"/>
    <property type="evidence" value="ECO:0007669"/>
    <property type="project" value="UniProtKB-EC"/>
</dbReference>
<feature type="binding site" evidence="3">
    <location>
        <position position="44"/>
    </location>
    <ligand>
        <name>Zn(2+)</name>
        <dbReference type="ChEBI" id="CHEBI:29105"/>
    </ligand>
</feature>
<comment type="cofactor">
    <cofactor evidence="3">
        <name>Zn(2+)</name>
        <dbReference type="ChEBI" id="CHEBI:29105"/>
    </cofactor>
    <text evidence="3">Binds 1 zinc ion per subunit.</text>
</comment>
<dbReference type="PANTHER" id="PTHR11002:SF79">
    <property type="entry name" value="CARBONIC ANHYDRASE 2"/>
    <property type="match status" value="1"/>
</dbReference>
<keyword evidence="4" id="KW-0456">Lyase</keyword>
<evidence type="ECO:0000313" key="4">
    <source>
        <dbReference type="EMBL" id="RFZ46858.1"/>
    </source>
</evidence>
<evidence type="ECO:0000256" key="1">
    <source>
        <dbReference type="ARBA" id="ARBA00006217"/>
    </source>
</evidence>
<dbReference type="RefSeq" id="WP_020730851.1">
    <property type="nucleotide sequence ID" value="NZ_BQLA01000150.1"/>
</dbReference>
<dbReference type="GeneID" id="34339992"/>
<dbReference type="Gene3D" id="3.40.1050.10">
    <property type="entry name" value="Carbonic anhydrase"/>
    <property type="match status" value="1"/>
</dbReference>
<dbReference type="EMBL" id="PEDF01000018">
    <property type="protein sequence ID" value="RFZ46858.1"/>
    <property type="molecule type" value="Genomic_DNA"/>
</dbReference>
<evidence type="ECO:0000256" key="3">
    <source>
        <dbReference type="PIRSR" id="PIRSR601765-1"/>
    </source>
</evidence>
<keyword evidence="3" id="KW-0862">Zinc</keyword>
<dbReference type="Pfam" id="PF00484">
    <property type="entry name" value="Pro_CA"/>
    <property type="match status" value="1"/>
</dbReference>
<keyword evidence="3" id="KW-0479">Metal-binding</keyword>
<proteinExistence type="inferred from homology"/>
<name>A0A2Z5YMS5_MYCMR</name>
<dbReference type="SMR" id="A0A2Z5YMS5"/>
<reference evidence="4 5" key="1">
    <citation type="journal article" date="2018" name="Sci. Rep.">
        <title>Extensive genomic diversity among Mycobacterium marinum strains revealed by whole genome sequencing.</title>
        <authorList>
            <person name="Das S."/>
            <person name="Pettersson B.M."/>
            <person name="Behra P.R."/>
            <person name="Mallick A."/>
            <person name="Cheramie M."/>
            <person name="Ramesh M."/>
            <person name="Shirreff L."/>
            <person name="DuCote T."/>
            <person name="Dasgupta S."/>
            <person name="Ennis D.G."/>
            <person name="Kirsebom L.A."/>
        </authorList>
    </citation>
    <scope>NUCLEOTIDE SEQUENCE [LARGE SCALE GENOMIC DNA]</scope>
    <source>
        <strain evidence="4 5">Davis1</strain>
    </source>
</reference>
<dbReference type="EC" id="4.2.1.1" evidence="4"/>
<dbReference type="SMART" id="SM00947">
    <property type="entry name" value="Pro_CA"/>
    <property type="match status" value="1"/>
</dbReference>
<comment type="caution">
    <text evidence="4">The sequence shown here is derived from an EMBL/GenBank/DDBJ whole genome shotgun (WGS) entry which is preliminary data.</text>
</comment>
<sequence length="204" mass="21467">MSNPSTVWNQLQTGNRFFRSTLRTTGKHPAKKQSPSAVVFRCADADTASEAVFGQAWGSLVDASNWGHVIDSGVLATVEYAVGTLHIPLIVVLGHEHCTAMKTALESWNNVSIPEGASRAVVEQAMSSLARQDATISAVDELAEAHVVHTGSSLLHKSPVVAKAVDAGECAIICLVSDSNDGRLRVCATFGDVGESGTPLLECV</sequence>
<feature type="binding site" evidence="3">
    <location>
        <position position="42"/>
    </location>
    <ligand>
        <name>Zn(2+)</name>
        <dbReference type="ChEBI" id="CHEBI:29105"/>
    </ligand>
</feature>
<organism evidence="4 5">
    <name type="scientific">Mycobacterium marinum</name>
    <dbReference type="NCBI Taxonomy" id="1781"/>
    <lineage>
        <taxon>Bacteria</taxon>
        <taxon>Bacillati</taxon>
        <taxon>Actinomycetota</taxon>
        <taxon>Actinomycetes</taxon>
        <taxon>Mycobacteriales</taxon>
        <taxon>Mycobacteriaceae</taxon>
        <taxon>Mycobacterium</taxon>
        <taxon>Mycobacterium ulcerans group</taxon>
    </lineage>
</organism>
<evidence type="ECO:0000256" key="2">
    <source>
        <dbReference type="ARBA" id="ARBA00024993"/>
    </source>
</evidence>
<comment type="function">
    <text evidence="2">Catalyzes the reversible hydration of carbon dioxide to form bicarbonate.</text>
</comment>